<dbReference type="GO" id="GO:0005886">
    <property type="term" value="C:plasma membrane"/>
    <property type="evidence" value="ECO:0007669"/>
    <property type="project" value="InterPro"/>
</dbReference>
<accession>A0A9D5HTV3</accession>
<dbReference type="Proteomes" id="UP001085076">
    <property type="component" value="Miscellaneous, Linkage group lg01"/>
</dbReference>
<comment type="caution">
    <text evidence="2">The sequence shown here is derived from an EMBL/GenBank/DDBJ whole genome shotgun (WGS) entry which is preliminary data.</text>
</comment>
<keyword evidence="3" id="KW-1185">Reference proteome</keyword>
<feature type="region of interest" description="Disordered" evidence="1">
    <location>
        <begin position="211"/>
        <end position="230"/>
    </location>
</feature>
<organism evidence="2 3">
    <name type="scientific">Dioscorea zingiberensis</name>
    <dbReference type="NCBI Taxonomy" id="325984"/>
    <lineage>
        <taxon>Eukaryota</taxon>
        <taxon>Viridiplantae</taxon>
        <taxon>Streptophyta</taxon>
        <taxon>Embryophyta</taxon>
        <taxon>Tracheophyta</taxon>
        <taxon>Spermatophyta</taxon>
        <taxon>Magnoliopsida</taxon>
        <taxon>Liliopsida</taxon>
        <taxon>Dioscoreales</taxon>
        <taxon>Dioscoreaceae</taxon>
        <taxon>Dioscorea</taxon>
    </lineage>
</organism>
<reference evidence="2" key="2">
    <citation type="journal article" date="2022" name="Hortic Res">
        <title>The genome of Dioscorea zingiberensis sheds light on the biosynthesis, origin and evolution of the medicinally important diosgenin saponins.</title>
        <authorList>
            <person name="Li Y."/>
            <person name="Tan C."/>
            <person name="Li Z."/>
            <person name="Guo J."/>
            <person name="Li S."/>
            <person name="Chen X."/>
            <person name="Wang C."/>
            <person name="Dai X."/>
            <person name="Yang H."/>
            <person name="Song W."/>
            <person name="Hou L."/>
            <person name="Xu J."/>
            <person name="Tong Z."/>
            <person name="Xu A."/>
            <person name="Yuan X."/>
            <person name="Wang W."/>
            <person name="Yang Q."/>
            <person name="Chen L."/>
            <person name="Sun Z."/>
            <person name="Wang K."/>
            <person name="Pan B."/>
            <person name="Chen J."/>
            <person name="Bao Y."/>
            <person name="Liu F."/>
            <person name="Qi X."/>
            <person name="Gang D.R."/>
            <person name="Wen J."/>
            <person name="Li J."/>
        </authorList>
    </citation>
    <scope>NUCLEOTIDE SEQUENCE</scope>
    <source>
        <strain evidence="2">Dzin_1.0</strain>
    </source>
</reference>
<feature type="region of interest" description="Disordered" evidence="1">
    <location>
        <begin position="243"/>
        <end position="309"/>
    </location>
</feature>
<evidence type="ECO:0000313" key="2">
    <source>
        <dbReference type="EMBL" id="KAJ0989280.1"/>
    </source>
</evidence>
<evidence type="ECO:0000256" key="1">
    <source>
        <dbReference type="SAM" id="MobiDB-lite"/>
    </source>
</evidence>
<dbReference type="AlphaFoldDB" id="A0A9D5HTV3"/>
<dbReference type="PANTHER" id="PTHR33929">
    <property type="entry name" value="MEMBRANE-ASSOCIATED KINASE REGULATOR 2-RELATED"/>
    <property type="match status" value="1"/>
</dbReference>
<dbReference type="InterPro" id="IPR039619">
    <property type="entry name" value="MAKR2/5"/>
</dbReference>
<gene>
    <name evidence="2" type="ORF">J5N97_007636</name>
</gene>
<protein>
    <recommendedName>
        <fullName evidence="4">Membrane-associated kinase regulator 2</fullName>
    </recommendedName>
</protein>
<dbReference type="EMBL" id="JAGGNH010000001">
    <property type="protein sequence ID" value="KAJ0989280.1"/>
    <property type="molecule type" value="Genomic_DNA"/>
</dbReference>
<dbReference type="PANTHER" id="PTHR33929:SF1">
    <property type="entry name" value="MEMBRANE-ASSOCIATED KINASE REGULATOR 2-RELATED"/>
    <property type="match status" value="1"/>
</dbReference>
<evidence type="ECO:0000313" key="3">
    <source>
        <dbReference type="Proteomes" id="UP001085076"/>
    </source>
</evidence>
<name>A0A9D5HTV3_9LILI</name>
<feature type="compositionally biased region" description="Low complexity" evidence="1">
    <location>
        <begin position="248"/>
        <end position="258"/>
    </location>
</feature>
<reference evidence="2" key="1">
    <citation type="submission" date="2021-03" db="EMBL/GenBank/DDBJ databases">
        <authorList>
            <person name="Li Z."/>
            <person name="Yang C."/>
        </authorList>
    </citation>
    <scope>NUCLEOTIDE SEQUENCE</scope>
    <source>
        <strain evidence="2">Dzin_1.0</strain>
        <tissue evidence="2">Leaf</tissue>
    </source>
</reference>
<evidence type="ECO:0008006" key="4">
    <source>
        <dbReference type="Google" id="ProtNLM"/>
    </source>
</evidence>
<proteinExistence type="predicted"/>
<dbReference type="OrthoDB" id="689803at2759"/>
<sequence>MDSFSLLSYWRAALSSRPATIPDIIEADDDDDDDASFFDLELSLPCQTEVEADADAEAEDEVSDDESAFGFDLSSGASSPAHDLFFKPSSTMVFDTDSKPAQFPASLRKSATKLRVLMLAFKKAKPSATPAATSAPSSPKFGKYFIKFKVEEVPIVSLFTRDSSAKTKPEAAMEGDEKKPSKDVVLKYLNKIKPLYMRVSRRYLEKLTFSGQLNPSENPPAPLGDVDKDGGGVLPAGLKVVRKKLGKSRSASSATAAAPPSPPRRRDDSLLEQQDGIQNAIAHCKRSFNNRSQGSESPLIRSLSDPGEP</sequence>